<accession>A0ABP6VYE4</accession>
<evidence type="ECO:0000256" key="1">
    <source>
        <dbReference type="SAM" id="MobiDB-lite"/>
    </source>
</evidence>
<feature type="region of interest" description="Disordered" evidence="1">
    <location>
        <begin position="1"/>
        <end position="31"/>
    </location>
</feature>
<gene>
    <name evidence="2" type="ORF">GCM10022419_021210</name>
</gene>
<proteinExistence type="predicted"/>
<evidence type="ECO:0008006" key="4">
    <source>
        <dbReference type="Google" id="ProtNLM"/>
    </source>
</evidence>
<comment type="caution">
    <text evidence="2">The sequence shown here is derived from an EMBL/GenBank/DDBJ whole genome shotgun (WGS) entry which is preliminary data.</text>
</comment>
<evidence type="ECO:0000313" key="3">
    <source>
        <dbReference type="Proteomes" id="UP001500630"/>
    </source>
</evidence>
<sequence length="54" mass="6146">MNPPGSWCERPKRQAPSCELPSPWSKPKQPDNWCDVQKDPVLSALGFLLRVAKR</sequence>
<dbReference type="Proteomes" id="UP001500630">
    <property type="component" value="Unassembled WGS sequence"/>
</dbReference>
<dbReference type="EMBL" id="BAABDQ010000003">
    <property type="protein sequence ID" value="GAA3540848.1"/>
    <property type="molecule type" value="Genomic_DNA"/>
</dbReference>
<reference evidence="3" key="1">
    <citation type="journal article" date="2019" name="Int. J. Syst. Evol. Microbiol.">
        <title>The Global Catalogue of Microorganisms (GCM) 10K type strain sequencing project: providing services to taxonomists for standard genome sequencing and annotation.</title>
        <authorList>
            <consortium name="The Broad Institute Genomics Platform"/>
            <consortium name="The Broad Institute Genome Sequencing Center for Infectious Disease"/>
            <person name="Wu L."/>
            <person name="Ma J."/>
        </authorList>
    </citation>
    <scope>NUCLEOTIDE SEQUENCE [LARGE SCALE GENOMIC DNA]</scope>
    <source>
        <strain evidence="3">JCM 17326</strain>
    </source>
</reference>
<evidence type="ECO:0000313" key="2">
    <source>
        <dbReference type="EMBL" id="GAA3540848.1"/>
    </source>
</evidence>
<protein>
    <recommendedName>
        <fullName evidence="4">Transposase</fullName>
    </recommendedName>
</protein>
<name>A0ABP6VYE4_9ACTN</name>
<keyword evidence="3" id="KW-1185">Reference proteome</keyword>
<organism evidence="2 3">
    <name type="scientific">Nonomuraea rosea</name>
    <dbReference type="NCBI Taxonomy" id="638574"/>
    <lineage>
        <taxon>Bacteria</taxon>
        <taxon>Bacillati</taxon>
        <taxon>Actinomycetota</taxon>
        <taxon>Actinomycetes</taxon>
        <taxon>Streptosporangiales</taxon>
        <taxon>Streptosporangiaceae</taxon>
        <taxon>Nonomuraea</taxon>
    </lineage>
</organism>
<dbReference type="RefSeq" id="WP_345560636.1">
    <property type="nucleotide sequence ID" value="NZ_BAABDQ010000003.1"/>
</dbReference>